<organism evidence="1 2">
    <name type="scientific">Irpex rosettiformis</name>
    <dbReference type="NCBI Taxonomy" id="378272"/>
    <lineage>
        <taxon>Eukaryota</taxon>
        <taxon>Fungi</taxon>
        <taxon>Dikarya</taxon>
        <taxon>Basidiomycota</taxon>
        <taxon>Agaricomycotina</taxon>
        <taxon>Agaricomycetes</taxon>
        <taxon>Polyporales</taxon>
        <taxon>Irpicaceae</taxon>
        <taxon>Irpex</taxon>
    </lineage>
</organism>
<dbReference type="Proteomes" id="UP001055072">
    <property type="component" value="Unassembled WGS sequence"/>
</dbReference>
<name>A0ACB8U194_9APHY</name>
<dbReference type="EMBL" id="MU274915">
    <property type="protein sequence ID" value="KAI0088006.1"/>
    <property type="molecule type" value="Genomic_DNA"/>
</dbReference>
<protein>
    <submittedName>
        <fullName evidence="1">Uncharacterized protein</fullName>
    </submittedName>
</protein>
<comment type="caution">
    <text evidence="1">The sequence shown here is derived from an EMBL/GenBank/DDBJ whole genome shotgun (WGS) entry which is preliminary data.</text>
</comment>
<gene>
    <name evidence="1" type="ORF">BDY19DRAFT_994429</name>
</gene>
<evidence type="ECO:0000313" key="2">
    <source>
        <dbReference type="Proteomes" id="UP001055072"/>
    </source>
</evidence>
<proteinExistence type="predicted"/>
<sequence>MRKILIIFTALAALGSDASSFRDQGTFKGVYIGATLQTLRGHVENGKWEDTLYNGNKVVQAWVTEAAKMLLA</sequence>
<accession>A0ACB8U194</accession>
<reference evidence="1" key="1">
    <citation type="journal article" date="2021" name="Environ. Microbiol.">
        <title>Gene family expansions and transcriptome signatures uncover fungal adaptations to wood decay.</title>
        <authorList>
            <person name="Hage H."/>
            <person name="Miyauchi S."/>
            <person name="Viragh M."/>
            <person name="Drula E."/>
            <person name="Min B."/>
            <person name="Chaduli D."/>
            <person name="Navarro D."/>
            <person name="Favel A."/>
            <person name="Norest M."/>
            <person name="Lesage-Meessen L."/>
            <person name="Balint B."/>
            <person name="Merenyi Z."/>
            <person name="de Eugenio L."/>
            <person name="Morin E."/>
            <person name="Martinez A.T."/>
            <person name="Baldrian P."/>
            <person name="Stursova M."/>
            <person name="Martinez M.J."/>
            <person name="Novotny C."/>
            <person name="Magnuson J.K."/>
            <person name="Spatafora J.W."/>
            <person name="Maurice S."/>
            <person name="Pangilinan J."/>
            <person name="Andreopoulos W."/>
            <person name="LaButti K."/>
            <person name="Hundley H."/>
            <person name="Na H."/>
            <person name="Kuo A."/>
            <person name="Barry K."/>
            <person name="Lipzen A."/>
            <person name="Henrissat B."/>
            <person name="Riley R."/>
            <person name="Ahrendt S."/>
            <person name="Nagy L.G."/>
            <person name="Grigoriev I.V."/>
            <person name="Martin F."/>
            <person name="Rosso M.N."/>
        </authorList>
    </citation>
    <scope>NUCLEOTIDE SEQUENCE</scope>
    <source>
        <strain evidence="1">CBS 384.51</strain>
    </source>
</reference>
<keyword evidence="2" id="KW-1185">Reference proteome</keyword>
<evidence type="ECO:0000313" key="1">
    <source>
        <dbReference type="EMBL" id="KAI0088006.1"/>
    </source>
</evidence>